<dbReference type="InterPro" id="IPR036388">
    <property type="entry name" value="WH-like_DNA-bd_sf"/>
</dbReference>
<dbReference type="InterPro" id="IPR032791">
    <property type="entry name" value="YhfZ_C"/>
</dbReference>
<dbReference type="Gene3D" id="1.10.10.10">
    <property type="entry name" value="Winged helix-like DNA-binding domain superfamily/Winged helix DNA-binding domain"/>
    <property type="match status" value="1"/>
</dbReference>
<reference evidence="3 4" key="1">
    <citation type="submission" date="2022-10" db="EMBL/GenBank/DDBJ databases">
        <authorList>
            <person name="Xie J."/>
            <person name="Shen N."/>
        </authorList>
    </citation>
    <scope>NUCLEOTIDE SEQUENCE [LARGE SCALE GENOMIC DNA]</scope>
    <source>
        <strain evidence="3 4">YIM65594</strain>
    </source>
</reference>
<dbReference type="RefSeq" id="WP_326014561.1">
    <property type="nucleotide sequence ID" value="NZ_JAOZYC010000024.1"/>
</dbReference>
<name>A0ABU6EYY1_9ACTN</name>
<feature type="domain" description="Uncharacterised protein YhfZ C-terminal" evidence="2">
    <location>
        <begin position="74"/>
        <end position="282"/>
    </location>
</feature>
<comment type="caution">
    <text evidence="3">The sequence shown here is derived from an EMBL/GenBank/DDBJ whole genome shotgun (WGS) entry which is preliminary data.</text>
</comment>
<protein>
    <recommendedName>
        <fullName evidence="5">GntR family transcriptional regulator</fullName>
    </recommendedName>
</protein>
<evidence type="ECO:0000313" key="4">
    <source>
        <dbReference type="Proteomes" id="UP001354931"/>
    </source>
</evidence>
<sequence length="318" mass="32756">MTAPHSTSGDPSAAIARDALRVGIGGRLPTTTHYQDALGVGSGTVQKALRSLRDEQAISLVARGHQGTFVTALDTGKLWSAARLAPVHLLLPPNAPPEATDVARAVARVFADHGILTTVGHLRGAESRLAALDHEQADLALVSAGAASDLLGSATAGGHRSISLREGTYYAPGTLVVVSRTDAAPTPGPGPLRVGLDPASDDHRRLTRAQFPPDGVEYVETDFTQVPRAVLEATIDTGVWHTVDTLIPLEAAGLRTTPLSTEPACTLADAISPAVLVATTDNLAGVLLERAAPDAIPGRAENAATDAALPPVRLDAAE</sequence>
<accession>A0ABU6EYY1</accession>
<dbReference type="InterPro" id="IPR041444">
    <property type="entry name" value="HTH_41"/>
</dbReference>
<evidence type="ECO:0000259" key="2">
    <source>
        <dbReference type="Pfam" id="PF14503"/>
    </source>
</evidence>
<dbReference type="EMBL" id="JAOZYC010000024">
    <property type="protein sequence ID" value="MEB8336929.1"/>
    <property type="molecule type" value="Genomic_DNA"/>
</dbReference>
<dbReference type="SUPFAM" id="SSF46785">
    <property type="entry name" value="Winged helix' DNA-binding domain"/>
    <property type="match status" value="1"/>
</dbReference>
<proteinExistence type="predicted"/>
<dbReference type="Gene3D" id="3.40.190.10">
    <property type="entry name" value="Periplasmic binding protein-like II"/>
    <property type="match status" value="2"/>
</dbReference>
<dbReference type="InterPro" id="IPR036390">
    <property type="entry name" value="WH_DNA-bd_sf"/>
</dbReference>
<dbReference type="Proteomes" id="UP001354931">
    <property type="component" value="Unassembled WGS sequence"/>
</dbReference>
<gene>
    <name evidence="3" type="ORF">OKJ99_05290</name>
</gene>
<evidence type="ECO:0000259" key="1">
    <source>
        <dbReference type="Pfam" id="PF14502"/>
    </source>
</evidence>
<dbReference type="Pfam" id="PF14503">
    <property type="entry name" value="YhfZ_C"/>
    <property type="match status" value="1"/>
</dbReference>
<keyword evidence="4" id="KW-1185">Reference proteome</keyword>
<feature type="domain" description="YhfZ helix-turn-helix" evidence="1">
    <location>
        <begin position="24"/>
        <end position="70"/>
    </location>
</feature>
<organism evidence="3 4">
    <name type="scientific">Streptomyces endophyticus</name>
    <dbReference type="NCBI Taxonomy" id="714166"/>
    <lineage>
        <taxon>Bacteria</taxon>
        <taxon>Bacillati</taxon>
        <taxon>Actinomycetota</taxon>
        <taxon>Actinomycetes</taxon>
        <taxon>Kitasatosporales</taxon>
        <taxon>Streptomycetaceae</taxon>
        <taxon>Streptomyces</taxon>
    </lineage>
</organism>
<dbReference type="Pfam" id="PF14502">
    <property type="entry name" value="HTH_41"/>
    <property type="match status" value="1"/>
</dbReference>
<evidence type="ECO:0000313" key="3">
    <source>
        <dbReference type="EMBL" id="MEB8336929.1"/>
    </source>
</evidence>
<evidence type="ECO:0008006" key="5">
    <source>
        <dbReference type="Google" id="ProtNLM"/>
    </source>
</evidence>
<dbReference type="SUPFAM" id="SSF53850">
    <property type="entry name" value="Periplasmic binding protein-like II"/>
    <property type="match status" value="1"/>
</dbReference>